<feature type="transmembrane region" description="Helical" evidence="7">
    <location>
        <begin position="261"/>
        <end position="287"/>
    </location>
</feature>
<proteinExistence type="inferred from homology"/>
<keyword evidence="2" id="KW-1003">Cell membrane</keyword>
<comment type="caution">
    <text evidence="10">The sequence shown here is derived from an EMBL/GenBank/DDBJ whole genome shotgun (WGS) entry which is preliminary data.</text>
</comment>
<evidence type="ECO:0000313" key="11">
    <source>
        <dbReference type="Proteomes" id="UP000318296"/>
    </source>
</evidence>
<keyword evidence="5 7" id="KW-0472">Membrane</keyword>
<organism evidence="10 11">
    <name type="scientific">Candidatus Berkelbacteria bacterium Licking1014_96</name>
    <dbReference type="NCBI Taxonomy" id="2017149"/>
    <lineage>
        <taxon>Bacteria</taxon>
        <taxon>Candidatus Berkelbacteria</taxon>
    </lineage>
</organism>
<evidence type="ECO:0000313" key="10">
    <source>
        <dbReference type="EMBL" id="TSC92316.1"/>
    </source>
</evidence>
<evidence type="ECO:0000256" key="7">
    <source>
        <dbReference type="SAM" id="Phobius"/>
    </source>
</evidence>
<dbReference type="Proteomes" id="UP000318296">
    <property type="component" value="Unassembled WGS sequence"/>
</dbReference>
<feature type="domain" description="ABC3 transporter permease C-terminal" evidence="8">
    <location>
        <begin position="265"/>
        <end position="387"/>
    </location>
</feature>
<accession>A0A554LHH4</accession>
<dbReference type="GO" id="GO:0022857">
    <property type="term" value="F:transmembrane transporter activity"/>
    <property type="evidence" value="ECO:0007669"/>
    <property type="project" value="TreeGrafter"/>
</dbReference>
<evidence type="ECO:0000256" key="5">
    <source>
        <dbReference type="ARBA" id="ARBA00023136"/>
    </source>
</evidence>
<dbReference type="InterPro" id="IPR003838">
    <property type="entry name" value="ABC3_permease_C"/>
</dbReference>
<name>A0A554LHH4_9BACT</name>
<keyword evidence="3 7" id="KW-0812">Transmembrane</keyword>
<keyword evidence="4 7" id="KW-1133">Transmembrane helix</keyword>
<dbReference type="InterPro" id="IPR050250">
    <property type="entry name" value="Macrolide_Exporter_MacB"/>
</dbReference>
<feature type="transmembrane region" description="Helical" evidence="7">
    <location>
        <begin position="308"/>
        <end position="334"/>
    </location>
</feature>
<dbReference type="EMBL" id="VMGH01000002">
    <property type="protein sequence ID" value="TSC92316.1"/>
    <property type="molecule type" value="Genomic_DNA"/>
</dbReference>
<dbReference type="PANTHER" id="PTHR30572">
    <property type="entry name" value="MEMBRANE COMPONENT OF TRANSPORTER-RELATED"/>
    <property type="match status" value="1"/>
</dbReference>
<dbReference type="PANTHER" id="PTHR30572:SF4">
    <property type="entry name" value="ABC TRANSPORTER PERMEASE YTRF"/>
    <property type="match status" value="1"/>
</dbReference>
<gene>
    <name evidence="10" type="ORF">CEN92_17</name>
</gene>
<evidence type="ECO:0000256" key="6">
    <source>
        <dbReference type="ARBA" id="ARBA00038076"/>
    </source>
</evidence>
<evidence type="ECO:0000256" key="1">
    <source>
        <dbReference type="ARBA" id="ARBA00004651"/>
    </source>
</evidence>
<evidence type="ECO:0000259" key="9">
    <source>
        <dbReference type="Pfam" id="PF12704"/>
    </source>
</evidence>
<dbReference type="Pfam" id="PF02687">
    <property type="entry name" value="FtsX"/>
    <property type="match status" value="1"/>
</dbReference>
<evidence type="ECO:0000259" key="8">
    <source>
        <dbReference type="Pfam" id="PF02687"/>
    </source>
</evidence>
<protein>
    <submittedName>
        <fullName evidence="10">Putative ABC transport system permease protein</fullName>
    </submittedName>
</protein>
<dbReference type="GO" id="GO:0005886">
    <property type="term" value="C:plasma membrane"/>
    <property type="evidence" value="ECO:0007669"/>
    <property type="project" value="UniProtKB-SubCell"/>
</dbReference>
<sequence length="396" mass="43360">MDKKILLKLAYRNLMTHRLRTILTLTGVIIGISAIVFLVSLALGLERLVSREITGGNAFQLIDIGTGNSQIVKLNNESIQQVRSVQGIKEVEPSISIGGKGKKTDAEIDATIIGADAPYLDWSGLSPSWGKISDEPGMAVINTTYVKFLGNADPSQYLGKKITLDILIPKENSGEAEDKKIENQEFTITGIVKDETNVKVYVNYHNLTKLGVKNFSQLKAELNNPNDASYARKAIENMGYRTQYIGDTVAQIQQIFNIFKIILASFGLVALVVAGLGLFNTLTISLMERIKEVALMKILGMKKEDINRMFMTEAVVFGLFGGMAGIIVGIIFGLVANGILNHFALRAGGEAVAIFYFSPLFLVGMLIFSTFVGFLTGFYPAKRAVKVDALDVLRYE</sequence>
<reference evidence="10 11" key="1">
    <citation type="submission" date="2017-07" db="EMBL/GenBank/DDBJ databases">
        <title>Mechanisms for carbon and nitrogen cycling indicate functional differentiation within the Candidate Phyla Radiation.</title>
        <authorList>
            <person name="Danczak R.E."/>
            <person name="Johnston M.D."/>
            <person name="Kenah C."/>
            <person name="Slattery M."/>
            <person name="Wrighton K.C."/>
            <person name="Wilkins M.J."/>
        </authorList>
    </citation>
    <scope>NUCLEOTIDE SEQUENCE [LARGE SCALE GENOMIC DNA]</scope>
    <source>
        <strain evidence="10">Licking1014_96</strain>
    </source>
</reference>
<dbReference type="AlphaFoldDB" id="A0A554LHH4"/>
<dbReference type="Pfam" id="PF12704">
    <property type="entry name" value="MacB_PCD"/>
    <property type="match status" value="1"/>
</dbReference>
<feature type="transmembrane region" description="Helical" evidence="7">
    <location>
        <begin position="21"/>
        <end position="45"/>
    </location>
</feature>
<comment type="subcellular location">
    <subcellularLocation>
        <location evidence="1">Cell membrane</location>
        <topology evidence="1">Multi-pass membrane protein</topology>
    </subcellularLocation>
</comment>
<comment type="similarity">
    <text evidence="6">Belongs to the ABC-4 integral membrane protein family.</text>
</comment>
<evidence type="ECO:0000256" key="3">
    <source>
        <dbReference type="ARBA" id="ARBA00022692"/>
    </source>
</evidence>
<feature type="transmembrane region" description="Helical" evidence="7">
    <location>
        <begin position="354"/>
        <end position="379"/>
    </location>
</feature>
<feature type="domain" description="MacB-like periplasmic core" evidence="9">
    <location>
        <begin position="21"/>
        <end position="237"/>
    </location>
</feature>
<evidence type="ECO:0000256" key="2">
    <source>
        <dbReference type="ARBA" id="ARBA00022475"/>
    </source>
</evidence>
<dbReference type="InterPro" id="IPR025857">
    <property type="entry name" value="MacB_PCD"/>
</dbReference>
<evidence type="ECO:0000256" key="4">
    <source>
        <dbReference type="ARBA" id="ARBA00022989"/>
    </source>
</evidence>